<comment type="caution">
    <text evidence="1">The sequence shown here is derived from an EMBL/GenBank/DDBJ whole genome shotgun (WGS) entry which is preliminary data.</text>
</comment>
<dbReference type="RefSeq" id="WP_155111167.1">
    <property type="nucleotide sequence ID" value="NZ_WMIB01000002.1"/>
</dbReference>
<dbReference type="EMBL" id="WMIB01000002">
    <property type="protein sequence ID" value="MTH52619.1"/>
    <property type="molecule type" value="Genomic_DNA"/>
</dbReference>
<evidence type="ECO:0000313" key="2">
    <source>
        <dbReference type="Proteomes" id="UP000434639"/>
    </source>
</evidence>
<evidence type="ECO:0000313" key="1">
    <source>
        <dbReference type="EMBL" id="MTH52619.1"/>
    </source>
</evidence>
<gene>
    <name evidence="1" type="ORF">GKZ89_04300</name>
</gene>
<sequence length="61" mass="6937">MFKSVRWRFLLLFAGKSLFDKISDAIDRIDDVLDKLNATADNMAYVLDKMTRSLPLQANGS</sequence>
<dbReference type="AlphaFoldDB" id="A0A7X2V3Z9"/>
<keyword evidence="2" id="KW-1185">Reference proteome</keyword>
<protein>
    <submittedName>
        <fullName evidence="1">Uncharacterized protein</fullName>
    </submittedName>
</protein>
<accession>A0A7X2V3Z9</accession>
<reference evidence="1 2" key="1">
    <citation type="journal article" date="2017" name="Int. J. Syst. Evol. Microbiol.">
        <title>Bacillus mangrovi sp. nov., isolated from a sediment sample from a mangrove forest.</title>
        <authorList>
            <person name="Gupta V."/>
            <person name="Singh P.K."/>
            <person name="Korpole S."/>
            <person name="Tanuku N.R.S."/>
            <person name="Pinnaka A.K."/>
        </authorList>
    </citation>
    <scope>NUCLEOTIDE SEQUENCE [LARGE SCALE GENOMIC DNA]</scope>
    <source>
        <strain evidence="1 2">KCTC 33872</strain>
    </source>
</reference>
<dbReference type="Proteomes" id="UP000434639">
    <property type="component" value="Unassembled WGS sequence"/>
</dbReference>
<proteinExistence type="predicted"/>
<name>A0A7X2V3Z9_9BACI</name>
<organism evidence="1 2">
    <name type="scientific">Metabacillus mangrovi</name>
    <dbReference type="NCBI Taxonomy" id="1491830"/>
    <lineage>
        <taxon>Bacteria</taxon>
        <taxon>Bacillati</taxon>
        <taxon>Bacillota</taxon>
        <taxon>Bacilli</taxon>
        <taxon>Bacillales</taxon>
        <taxon>Bacillaceae</taxon>
        <taxon>Metabacillus</taxon>
    </lineage>
</organism>